<proteinExistence type="evidence at transcript level"/>
<sequence length="69" mass="8148">MAETIIVVFCKCIVAHFIYGNIVEIHYCSFNCLTNINSDNVLLKYLEMSYSFVFYKRNYLIKIKRILGL</sequence>
<protein>
    <submittedName>
        <fullName evidence="1">Unkown protein</fullName>
    </submittedName>
</protein>
<accession>R4WR78</accession>
<dbReference type="AlphaFoldDB" id="R4WR78"/>
<dbReference type="EMBL" id="AK418206">
    <property type="protein sequence ID" value="BAN21421.1"/>
    <property type="molecule type" value="mRNA"/>
</dbReference>
<name>R4WR78_RIPPE</name>
<reference evidence="1" key="1">
    <citation type="journal article" date="2013" name="PLoS ONE">
        <title>Gene expression in gut symbiotic organ of stinkbug affected by extracellular bacterial symbiont.</title>
        <authorList>
            <person name="Futahashi R."/>
            <person name="Tanaka K."/>
            <person name="Tanahashi M."/>
            <person name="Nikoh N."/>
            <person name="Kikuchi Y."/>
            <person name="Lee B.L."/>
            <person name="Fukatsu T."/>
        </authorList>
    </citation>
    <scope>NUCLEOTIDE SEQUENCE</scope>
    <source>
        <tissue evidence="1">Midgut</tissue>
    </source>
</reference>
<evidence type="ECO:0000313" key="1">
    <source>
        <dbReference type="EMBL" id="BAN21421.1"/>
    </source>
</evidence>
<organism evidence="1">
    <name type="scientific">Riptortus pedestris</name>
    <name type="common">Bean bug</name>
    <dbReference type="NCBI Taxonomy" id="329032"/>
    <lineage>
        <taxon>Eukaryota</taxon>
        <taxon>Metazoa</taxon>
        <taxon>Ecdysozoa</taxon>
        <taxon>Arthropoda</taxon>
        <taxon>Hexapoda</taxon>
        <taxon>Insecta</taxon>
        <taxon>Pterygota</taxon>
        <taxon>Neoptera</taxon>
        <taxon>Paraneoptera</taxon>
        <taxon>Hemiptera</taxon>
        <taxon>Heteroptera</taxon>
        <taxon>Panheteroptera</taxon>
        <taxon>Pentatomomorpha</taxon>
        <taxon>Coreoidea</taxon>
        <taxon>Alydidae</taxon>
        <taxon>Riptortus</taxon>
    </lineage>
</organism>